<dbReference type="EMBL" id="DYWO01000067">
    <property type="protein sequence ID" value="HJF48601.1"/>
    <property type="molecule type" value="Genomic_DNA"/>
</dbReference>
<reference evidence="3" key="2">
    <citation type="submission" date="2021-09" db="EMBL/GenBank/DDBJ databases">
        <authorList>
            <person name="Gilroy R."/>
        </authorList>
    </citation>
    <scope>NUCLEOTIDE SEQUENCE</scope>
    <source>
        <strain evidence="3">1647</strain>
    </source>
</reference>
<dbReference type="PROSITE" id="PS50995">
    <property type="entry name" value="HTH_MARR_2"/>
    <property type="match status" value="1"/>
</dbReference>
<dbReference type="GO" id="GO:0006950">
    <property type="term" value="P:response to stress"/>
    <property type="evidence" value="ECO:0007669"/>
    <property type="project" value="TreeGrafter"/>
</dbReference>
<dbReference type="GO" id="GO:0003700">
    <property type="term" value="F:DNA-binding transcription factor activity"/>
    <property type="evidence" value="ECO:0007669"/>
    <property type="project" value="InterPro"/>
</dbReference>
<gene>
    <name evidence="3" type="ORF">K8W24_02205</name>
</gene>
<dbReference type="SUPFAM" id="SSF46785">
    <property type="entry name" value="Winged helix' DNA-binding domain"/>
    <property type="match status" value="1"/>
</dbReference>
<proteinExistence type="predicted"/>
<protein>
    <submittedName>
        <fullName evidence="3">MarR family winged helix-turn-helix transcriptional regulator</fullName>
    </submittedName>
</protein>
<dbReference type="PANTHER" id="PTHR33164">
    <property type="entry name" value="TRANSCRIPTIONAL REGULATOR, MARR FAMILY"/>
    <property type="match status" value="1"/>
</dbReference>
<evidence type="ECO:0000313" key="4">
    <source>
        <dbReference type="Proteomes" id="UP000775129"/>
    </source>
</evidence>
<dbReference type="PANTHER" id="PTHR33164:SF43">
    <property type="entry name" value="HTH-TYPE TRANSCRIPTIONAL REPRESSOR YETL"/>
    <property type="match status" value="1"/>
</dbReference>
<accession>A0A921GM02</accession>
<evidence type="ECO:0000259" key="2">
    <source>
        <dbReference type="PROSITE" id="PS50995"/>
    </source>
</evidence>
<evidence type="ECO:0000313" key="3">
    <source>
        <dbReference type="EMBL" id="HJF48601.1"/>
    </source>
</evidence>
<feature type="compositionally biased region" description="Polar residues" evidence="1">
    <location>
        <begin position="199"/>
        <end position="208"/>
    </location>
</feature>
<feature type="region of interest" description="Disordered" evidence="1">
    <location>
        <begin position="199"/>
        <end position="221"/>
    </location>
</feature>
<dbReference type="InterPro" id="IPR000835">
    <property type="entry name" value="HTH_MarR-typ"/>
</dbReference>
<dbReference type="Gene3D" id="1.10.10.10">
    <property type="entry name" value="Winged helix-like DNA-binding domain superfamily/Winged helix DNA-binding domain"/>
    <property type="match status" value="1"/>
</dbReference>
<name>A0A921GM02_9MICO</name>
<reference evidence="3" key="1">
    <citation type="journal article" date="2021" name="PeerJ">
        <title>Extensive microbial diversity within the chicken gut microbiome revealed by metagenomics and culture.</title>
        <authorList>
            <person name="Gilroy R."/>
            <person name="Ravi A."/>
            <person name="Getino M."/>
            <person name="Pursley I."/>
            <person name="Horton D.L."/>
            <person name="Alikhan N.F."/>
            <person name="Baker D."/>
            <person name="Gharbi K."/>
            <person name="Hall N."/>
            <person name="Watson M."/>
            <person name="Adriaenssens E.M."/>
            <person name="Foster-Nyarko E."/>
            <person name="Jarju S."/>
            <person name="Secka A."/>
            <person name="Antonio M."/>
            <person name="Oren A."/>
            <person name="Chaudhuri R.R."/>
            <person name="La Ragione R."/>
            <person name="Hildebrand F."/>
            <person name="Pallen M.J."/>
        </authorList>
    </citation>
    <scope>NUCLEOTIDE SEQUENCE</scope>
    <source>
        <strain evidence="3">1647</strain>
    </source>
</reference>
<organism evidence="3 4">
    <name type="scientific">Brachybacterium paraconglomeratum</name>
    <dbReference type="NCBI Taxonomy" id="173362"/>
    <lineage>
        <taxon>Bacteria</taxon>
        <taxon>Bacillati</taxon>
        <taxon>Actinomycetota</taxon>
        <taxon>Actinomycetes</taxon>
        <taxon>Micrococcales</taxon>
        <taxon>Dermabacteraceae</taxon>
        <taxon>Brachybacterium</taxon>
    </lineage>
</organism>
<feature type="domain" description="HTH marR-type" evidence="2">
    <location>
        <begin position="56"/>
        <end position="192"/>
    </location>
</feature>
<dbReference type="InterPro" id="IPR036388">
    <property type="entry name" value="WH-like_DNA-bd_sf"/>
</dbReference>
<dbReference type="Proteomes" id="UP000775129">
    <property type="component" value="Unassembled WGS sequence"/>
</dbReference>
<dbReference type="Pfam" id="PF12802">
    <property type="entry name" value="MarR_2"/>
    <property type="match status" value="1"/>
</dbReference>
<comment type="caution">
    <text evidence="3">The sequence shown here is derived from an EMBL/GenBank/DDBJ whole genome shotgun (WGS) entry which is preliminary data.</text>
</comment>
<feature type="compositionally biased region" description="Basic and acidic residues" evidence="1">
    <location>
        <begin position="9"/>
        <end position="29"/>
    </location>
</feature>
<feature type="region of interest" description="Disordered" evidence="1">
    <location>
        <begin position="1"/>
        <end position="47"/>
    </location>
</feature>
<evidence type="ECO:0000256" key="1">
    <source>
        <dbReference type="SAM" id="MobiDB-lite"/>
    </source>
</evidence>
<dbReference type="SMART" id="SM00347">
    <property type="entry name" value="HTH_MARR"/>
    <property type="match status" value="1"/>
</dbReference>
<dbReference type="InterPro" id="IPR039422">
    <property type="entry name" value="MarR/SlyA-like"/>
</dbReference>
<sequence>MDQAGGGQESRRDGTARRDAAGAADRARGADASGEATAEAGGEHPVGYWYPEHDSAIDVLTALRTYQAAHGDMRRRMSAGMDMNTTDLAALRHVIAHERHGEPLTPLGLARLLRISGASSSKLLDRLTASGHLQRVPNPHDRRSSVVVATEHGHTEVRERLDGLHARMQEAAEQVPEEARGEVAAFLRRIAGVLDAEITSDSPLSQVTRSPAPQRPSPRRG</sequence>
<dbReference type="AlphaFoldDB" id="A0A921GM02"/>
<feature type="compositionally biased region" description="Low complexity" evidence="1">
    <location>
        <begin position="30"/>
        <end position="40"/>
    </location>
</feature>
<dbReference type="InterPro" id="IPR036390">
    <property type="entry name" value="WH_DNA-bd_sf"/>
</dbReference>